<dbReference type="RefSeq" id="WP_321391265.1">
    <property type="nucleotide sequence ID" value="NZ_CP139487.1"/>
</dbReference>
<proteinExistence type="predicted"/>
<name>A0AAX4HKQ2_9BACT</name>
<protein>
    <submittedName>
        <fullName evidence="1">Uncharacterized protein</fullName>
    </submittedName>
</protein>
<gene>
    <name evidence="1" type="ORF">SOO65_14065</name>
</gene>
<evidence type="ECO:0000313" key="2">
    <source>
        <dbReference type="Proteomes" id="UP001324634"/>
    </source>
</evidence>
<dbReference type="AlphaFoldDB" id="A0AAX4HKQ2"/>
<dbReference type="KEGG" id="psti:SOO65_14065"/>
<dbReference type="Proteomes" id="UP001324634">
    <property type="component" value="Chromosome"/>
</dbReference>
<accession>A0AAX4HKQ2</accession>
<sequence length="501" mass="56751">MKYFILLLSLWVGFVQADETLDIRFLQTQRTKANPFALPFSVNTSGEFSAFGKNGTDIFAFNPLVQIAYSRINIQYSAPIMMDRFNFYPIQKDLGWIEVNRQSIEGGLGVSALAKSVVSVGLTPYKGAMKTMVRFRNSKEQKALPFEMPETLNDVLRWNEGDFGSYQMYGGIQFQASVGVSVIDLAVVSMGLQNQFIVEVKKISPTEVLFSISEENLKRRQLVLGPFITDVTGAQFKGKRATFHFVLNPEDSSHHELFKQGLMGNLELLQTKLPARAQKLSWEGYDRSFYYGIPMVAGKTRMRGHYDLNEDGTDSALDIRGSSTKGFLTPLRNHDQYVYQTDKHIIMVWASEMNRVTARTMEKTFFSKGRVLGIKGFNREIPDTTKFGSVVSQIGVNLSQEEVEEIKKMDMEEFSEVLEAKCIAESLSCLRDPVRLGLLADFKKALSKPWSKLRGEFGLLLMKEPALFHSIVKTLKLEKEAYFKFLSEKYQSLEGSGEIEI</sequence>
<keyword evidence="2" id="KW-1185">Reference proteome</keyword>
<organism evidence="1 2">
    <name type="scientific">Peredibacter starrii</name>
    <dbReference type="NCBI Taxonomy" id="28202"/>
    <lineage>
        <taxon>Bacteria</taxon>
        <taxon>Pseudomonadati</taxon>
        <taxon>Bdellovibrionota</taxon>
        <taxon>Bacteriovoracia</taxon>
        <taxon>Bacteriovoracales</taxon>
        <taxon>Bacteriovoracaceae</taxon>
        <taxon>Peredibacter</taxon>
    </lineage>
</organism>
<reference evidence="1 2" key="1">
    <citation type="submission" date="2023-11" db="EMBL/GenBank/DDBJ databases">
        <title>Peredibacter starrii A3.12.</title>
        <authorList>
            <person name="Mitchell R.J."/>
        </authorList>
    </citation>
    <scope>NUCLEOTIDE SEQUENCE [LARGE SCALE GENOMIC DNA]</scope>
    <source>
        <strain evidence="1 2">A3.12</strain>
    </source>
</reference>
<dbReference type="EMBL" id="CP139487">
    <property type="protein sequence ID" value="WPU63816.1"/>
    <property type="molecule type" value="Genomic_DNA"/>
</dbReference>
<evidence type="ECO:0000313" key="1">
    <source>
        <dbReference type="EMBL" id="WPU63816.1"/>
    </source>
</evidence>